<dbReference type="Proteomes" id="UP000178744">
    <property type="component" value="Unassembled WGS sequence"/>
</dbReference>
<dbReference type="EMBL" id="MHIY01000032">
    <property type="protein sequence ID" value="OGY59152.1"/>
    <property type="molecule type" value="Genomic_DNA"/>
</dbReference>
<gene>
    <name evidence="2" type="ORF">A3B23_00545</name>
</gene>
<feature type="transmembrane region" description="Helical" evidence="1">
    <location>
        <begin position="21"/>
        <end position="42"/>
    </location>
</feature>
<keyword evidence="1" id="KW-0812">Transmembrane</keyword>
<proteinExistence type="predicted"/>
<protein>
    <submittedName>
        <fullName evidence="2">Uncharacterized protein</fullName>
    </submittedName>
</protein>
<evidence type="ECO:0000313" key="3">
    <source>
        <dbReference type="Proteomes" id="UP000178744"/>
    </source>
</evidence>
<comment type="caution">
    <text evidence="2">The sequence shown here is derived from an EMBL/GenBank/DDBJ whole genome shotgun (WGS) entry which is preliminary data.</text>
</comment>
<accession>A0A1G1Z3D7</accession>
<feature type="transmembrane region" description="Helical" evidence="1">
    <location>
        <begin position="87"/>
        <end position="108"/>
    </location>
</feature>
<organism evidence="2 3">
    <name type="scientific">Candidatus Colwellbacteria bacterium RIFCSPLOWO2_01_FULL_48_10</name>
    <dbReference type="NCBI Taxonomy" id="1797690"/>
    <lineage>
        <taxon>Bacteria</taxon>
        <taxon>Candidatus Colwelliibacteriota</taxon>
    </lineage>
</organism>
<evidence type="ECO:0000256" key="1">
    <source>
        <dbReference type="SAM" id="Phobius"/>
    </source>
</evidence>
<keyword evidence="1" id="KW-1133">Transmembrane helix</keyword>
<evidence type="ECO:0000313" key="2">
    <source>
        <dbReference type="EMBL" id="OGY59152.1"/>
    </source>
</evidence>
<feature type="transmembrane region" description="Helical" evidence="1">
    <location>
        <begin position="114"/>
        <end position="133"/>
    </location>
</feature>
<name>A0A1G1Z3D7_9BACT</name>
<reference evidence="2 3" key="1">
    <citation type="journal article" date="2016" name="Nat. Commun.">
        <title>Thousands of microbial genomes shed light on interconnected biogeochemical processes in an aquifer system.</title>
        <authorList>
            <person name="Anantharaman K."/>
            <person name="Brown C.T."/>
            <person name="Hug L.A."/>
            <person name="Sharon I."/>
            <person name="Castelle C.J."/>
            <person name="Probst A.J."/>
            <person name="Thomas B.C."/>
            <person name="Singh A."/>
            <person name="Wilkins M.J."/>
            <person name="Karaoz U."/>
            <person name="Brodie E.L."/>
            <person name="Williams K.H."/>
            <person name="Hubbard S.S."/>
            <person name="Banfield J.F."/>
        </authorList>
    </citation>
    <scope>NUCLEOTIDE SEQUENCE [LARGE SCALE GENOMIC DNA]</scope>
</reference>
<sequence length="144" mass="15227">MSNNTSGNDSLIGFARTHGPVVRVLIGIVMLIIAVFMAFVTYSVLKTSLIAGIISAVVMTLALVISLGSETNRLRTWILKKIKLVGIIPTIMIFLSVSAIVLALAAQIKGDDTSMVILSLIGILSAVIAHVTFNPDPQPDSPSI</sequence>
<dbReference type="AlphaFoldDB" id="A0A1G1Z3D7"/>
<keyword evidence="1" id="KW-0472">Membrane</keyword>
<feature type="transmembrane region" description="Helical" evidence="1">
    <location>
        <begin position="48"/>
        <end position="67"/>
    </location>
</feature>